<evidence type="ECO:0000256" key="1">
    <source>
        <dbReference type="SAM" id="MobiDB-lite"/>
    </source>
</evidence>
<gene>
    <name evidence="2" type="ORF">ACH4TF_19025</name>
</gene>
<organism evidence="2 3">
    <name type="scientific">Streptomyces abikoensis</name>
    <dbReference type="NCBI Taxonomy" id="97398"/>
    <lineage>
        <taxon>Bacteria</taxon>
        <taxon>Bacillati</taxon>
        <taxon>Actinomycetota</taxon>
        <taxon>Actinomycetes</taxon>
        <taxon>Kitasatosporales</taxon>
        <taxon>Streptomycetaceae</taxon>
        <taxon>Streptomyces</taxon>
    </lineage>
</organism>
<evidence type="ECO:0000313" key="2">
    <source>
        <dbReference type="EMBL" id="MFI0912540.1"/>
    </source>
</evidence>
<keyword evidence="3" id="KW-1185">Reference proteome</keyword>
<protein>
    <submittedName>
        <fullName evidence="2">Uncharacterized protein</fullName>
    </submittedName>
</protein>
<comment type="caution">
    <text evidence="2">The sequence shown here is derived from an EMBL/GenBank/DDBJ whole genome shotgun (WGS) entry which is preliminary data.</text>
</comment>
<proteinExistence type="predicted"/>
<dbReference type="Proteomes" id="UP001611162">
    <property type="component" value="Unassembled WGS sequence"/>
</dbReference>
<dbReference type="EMBL" id="JBIRRB010000006">
    <property type="protein sequence ID" value="MFI0912540.1"/>
    <property type="molecule type" value="Genomic_DNA"/>
</dbReference>
<name>A0ABW7T4W1_9ACTN</name>
<dbReference type="RefSeq" id="WP_397613424.1">
    <property type="nucleotide sequence ID" value="NZ_JBIRRB010000006.1"/>
</dbReference>
<accession>A0ABW7T4W1</accession>
<sequence>MTSSITDPRPRISVAEAQRVELQAVTTARGLALMVADTLRAMYQDAAYLVFSWNGDVPALVALRDTEGRNVCDLTRRRIPALLEDGTLRVAWGEFDPQDTEHLEHLIAMMDSLGGEFDDLPEEQRTPGDAEWTQCLSLSPNATFDGSRAPGPRRLRPYGSHRADIASAT</sequence>
<reference evidence="2 3" key="1">
    <citation type="submission" date="2024-10" db="EMBL/GenBank/DDBJ databases">
        <title>The Natural Products Discovery Center: Release of the First 8490 Sequenced Strains for Exploring Actinobacteria Biosynthetic Diversity.</title>
        <authorList>
            <person name="Kalkreuter E."/>
            <person name="Kautsar S.A."/>
            <person name="Yang D."/>
            <person name="Bader C.D."/>
            <person name="Teijaro C.N."/>
            <person name="Fluegel L."/>
            <person name="Davis C.M."/>
            <person name="Simpson J.R."/>
            <person name="Lauterbach L."/>
            <person name="Steele A.D."/>
            <person name="Gui C."/>
            <person name="Meng S."/>
            <person name="Li G."/>
            <person name="Viehrig K."/>
            <person name="Ye F."/>
            <person name="Su P."/>
            <person name="Kiefer A.F."/>
            <person name="Nichols A."/>
            <person name="Cepeda A.J."/>
            <person name="Yan W."/>
            <person name="Fan B."/>
            <person name="Jiang Y."/>
            <person name="Adhikari A."/>
            <person name="Zheng C.-J."/>
            <person name="Schuster L."/>
            <person name="Cowan T.M."/>
            <person name="Smanski M.J."/>
            <person name="Chevrette M.G."/>
            <person name="De Carvalho L.P.S."/>
            <person name="Shen B."/>
        </authorList>
    </citation>
    <scope>NUCLEOTIDE SEQUENCE [LARGE SCALE GENOMIC DNA]</scope>
    <source>
        <strain evidence="2 3">NPDC020979</strain>
    </source>
</reference>
<evidence type="ECO:0000313" key="3">
    <source>
        <dbReference type="Proteomes" id="UP001611162"/>
    </source>
</evidence>
<feature type="region of interest" description="Disordered" evidence="1">
    <location>
        <begin position="139"/>
        <end position="169"/>
    </location>
</feature>